<dbReference type="OrthoDB" id="2100241at2759"/>
<dbReference type="EMBL" id="QWIJ01001473">
    <property type="protein sequence ID" value="RMX74659.1"/>
    <property type="molecule type" value="Genomic_DNA"/>
</dbReference>
<dbReference type="Pfam" id="PF09423">
    <property type="entry name" value="PhoD"/>
    <property type="match status" value="1"/>
</dbReference>
<dbReference type="InterPro" id="IPR029052">
    <property type="entry name" value="Metallo-depent_PP-like"/>
</dbReference>
<dbReference type="PANTHER" id="PTHR43606">
    <property type="entry name" value="PHOSPHATASE, PUTATIVE (AFU_ORTHOLOGUE AFUA_6G08710)-RELATED"/>
    <property type="match status" value="1"/>
</dbReference>
<dbReference type="InterPro" id="IPR018946">
    <property type="entry name" value="PhoD-like_MPP"/>
</dbReference>
<name>A0A3M6W833_HORWE</name>
<sequence>MLSTKDVAKYATVSSSLVLRLCAFVFLRWIPGSDIPPILFTAAAIYLPSFIYTSYTTPPYDVVADEIDVVAKDPSDPSEAAQDVDSRYIKGETVSDPGQELDVQETVVVDEKSPEILKTLLTGLPSPTSLLWSANTFFINLLLVVMSLDLIFRGAIYHQAHDLSMARTGYVSDTSARVLLREPDATKYPIFVSYRYADKPMSTSYGVLGPDSSWKSGGSIEWLDESTDFTGTFELTGLYSDTRYQWVVSSNHTGFFTTAPKTGLTSDRVGSAGSFTFLHSSCLINNFPYSPFVHTLSNKGLQYLGEALNGFKAQFMLFLGDFIYADVPYSHGTDAANYRRQYRQVYASPDWPAAAKELPWIHVYDDHEVANDWDKNTTGVFPAANDPYEHYHIAANPPPVRKGETYFSFTQGPATFFMLDTRRYRSPNDGTNGSDPVTGEPTKTMLGQTQLHDLLEWLKRPEPEGVRWKVLVSSIPFTKNWWFGAQDTWRGYLGERQIILEHMWDVGLRGGVGVIVLSGDRHEFAATSFPPPPDGKEELVGLGQIGAGARGVNALAEQAPDLMKKRKRWPLSATVHEFSASPLNMFYLPIRTYSESTTSDEYTSDVCIKYIPDGNSKFGSTFILALAAFTIGQTNAACGCKLKSSTSTVAADAAATSDTSATSSNSDSDNGNISPNGLCGPDQDRARTLLAAAMYPITSTVSASSWSKK</sequence>
<keyword evidence="1" id="KW-0694">RNA-binding</keyword>
<dbReference type="PANTHER" id="PTHR43606:SF2">
    <property type="entry name" value="ALKALINE PHOSPHATASE FAMILY PROTEIN (AFU_ORTHOLOGUE AFUA_5G03860)"/>
    <property type="match status" value="1"/>
</dbReference>
<gene>
    <name evidence="4" type="ORF">D0869_12374</name>
</gene>
<dbReference type="Proteomes" id="UP000281245">
    <property type="component" value="Unassembled WGS sequence"/>
</dbReference>
<dbReference type="Gene3D" id="3.60.21.70">
    <property type="entry name" value="PhoD-like phosphatase"/>
    <property type="match status" value="1"/>
</dbReference>
<evidence type="ECO:0000256" key="2">
    <source>
        <dbReference type="SAM" id="MobiDB-lite"/>
    </source>
</evidence>
<evidence type="ECO:0000313" key="4">
    <source>
        <dbReference type="EMBL" id="RMX74659.1"/>
    </source>
</evidence>
<dbReference type="AlphaFoldDB" id="A0A3M6W833"/>
<reference evidence="4 5" key="1">
    <citation type="journal article" date="2018" name="BMC Genomics">
        <title>Genomic evidence for intraspecific hybridization in a clonal and extremely halotolerant yeast.</title>
        <authorList>
            <person name="Gostincar C."/>
            <person name="Stajich J.E."/>
            <person name="Zupancic J."/>
            <person name="Zalar P."/>
            <person name="Gunde-Cimerman N."/>
        </authorList>
    </citation>
    <scope>NUCLEOTIDE SEQUENCE [LARGE SCALE GENOMIC DNA]</scope>
    <source>
        <strain evidence="4 5">EXF-6656</strain>
    </source>
</reference>
<dbReference type="CDD" id="cd07389">
    <property type="entry name" value="MPP_PhoD"/>
    <property type="match status" value="1"/>
</dbReference>
<comment type="caution">
    <text evidence="4">The sequence shown here is derived from an EMBL/GenBank/DDBJ whole genome shotgun (WGS) entry which is preliminary data.</text>
</comment>
<dbReference type="InterPro" id="IPR052900">
    <property type="entry name" value="Phospholipid_Metab_Enz"/>
</dbReference>
<evidence type="ECO:0000259" key="3">
    <source>
        <dbReference type="Pfam" id="PF09423"/>
    </source>
</evidence>
<dbReference type="GO" id="GO:0003723">
    <property type="term" value="F:RNA binding"/>
    <property type="evidence" value="ECO:0007669"/>
    <property type="project" value="UniProtKB-KW"/>
</dbReference>
<feature type="domain" description="PhoD-like phosphatase metallophosphatase" evidence="3">
    <location>
        <begin position="309"/>
        <end position="534"/>
    </location>
</feature>
<feature type="compositionally biased region" description="Low complexity" evidence="2">
    <location>
        <begin position="654"/>
        <end position="669"/>
    </location>
</feature>
<feature type="region of interest" description="Disordered" evidence="2">
    <location>
        <begin position="654"/>
        <end position="679"/>
    </location>
</feature>
<dbReference type="InterPro" id="IPR038607">
    <property type="entry name" value="PhoD-like_sf"/>
</dbReference>
<evidence type="ECO:0000313" key="5">
    <source>
        <dbReference type="Proteomes" id="UP000281245"/>
    </source>
</evidence>
<evidence type="ECO:0000256" key="1">
    <source>
        <dbReference type="PROSITE-ProRule" id="PRU00182"/>
    </source>
</evidence>
<dbReference type="SUPFAM" id="SSF56300">
    <property type="entry name" value="Metallo-dependent phosphatases"/>
    <property type="match status" value="1"/>
</dbReference>
<proteinExistence type="predicted"/>
<protein>
    <recommendedName>
        <fullName evidence="3">PhoD-like phosphatase metallophosphatase domain-containing protein</fullName>
    </recommendedName>
</protein>
<dbReference type="PROSITE" id="PS50889">
    <property type="entry name" value="S4"/>
    <property type="match status" value="1"/>
</dbReference>
<organism evidence="4 5">
    <name type="scientific">Hortaea werneckii</name>
    <name type="common">Black yeast</name>
    <name type="synonym">Cladosporium werneckii</name>
    <dbReference type="NCBI Taxonomy" id="91943"/>
    <lineage>
        <taxon>Eukaryota</taxon>
        <taxon>Fungi</taxon>
        <taxon>Dikarya</taxon>
        <taxon>Ascomycota</taxon>
        <taxon>Pezizomycotina</taxon>
        <taxon>Dothideomycetes</taxon>
        <taxon>Dothideomycetidae</taxon>
        <taxon>Mycosphaerellales</taxon>
        <taxon>Teratosphaeriaceae</taxon>
        <taxon>Hortaea</taxon>
    </lineage>
</organism>
<accession>A0A3M6W833</accession>